<keyword evidence="3" id="KW-1185">Reference proteome</keyword>
<dbReference type="EMBL" id="CP002159">
    <property type="protein sequence ID" value="ADL54162.1"/>
    <property type="molecule type" value="Genomic_DNA"/>
</dbReference>
<accession>D9SIA5</accession>
<dbReference type="HOGENOM" id="CLU_2734232_0_0_4"/>
<protein>
    <submittedName>
        <fullName evidence="2">Uncharacterized protein</fullName>
    </submittedName>
</protein>
<sequence length="71" mass="7968">MSDNSTDPDRKNRCWGISRGRPRTEAKPVERAADIPVELTYRRPTRLGLLMTVRAKSTQAKVPDASGIDEE</sequence>
<feature type="region of interest" description="Disordered" evidence="1">
    <location>
        <begin position="1"/>
        <end position="29"/>
    </location>
</feature>
<dbReference type="STRING" id="395494.Galf_0117"/>
<evidence type="ECO:0000313" key="2">
    <source>
        <dbReference type="EMBL" id="ADL54162.1"/>
    </source>
</evidence>
<organism evidence="2 3">
    <name type="scientific">Gallionella capsiferriformans (strain ES-2)</name>
    <name type="common">Gallionella ferruginea capsiferriformans (strain ES-2)</name>
    <dbReference type="NCBI Taxonomy" id="395494"/>
    <lineage>
        <taxon>Bacteria</taxon>
        <taxon>Pseudomonadati</taxon>
        <taxon>Pseudomonadota</taxon>
        <taxon>Betaproteobacteria</taxon>
        <taxon>Nitrosomonadales</taxon>
        <taxon>Gallionellaceae</taxon>
        <taxon>Gallionella</taxon>
    </lineage>
</organism>
<proteinExistence type="predicted"/>
<evidence type="ECO:0000313" key="3">
    <source>
        <dbReference type="Proteomes" id="UP000001235"/>
    </source>
</evidence>
<reference evidence="2 3" key="1">
    <citation type="submission" date="2010-08" db="EMBL/GenBank/DDBJ databases">
        <title>Complete sequence of Gallionella capsiferriformans ES-2.</title>
        <authorList>
            <consortium name="US DOE Joint Genome Institute"/>
            <person name="Lucas S."/>
            <person name="Copeland A."/>
            <person name="Lapidus A."/>
            <person name="Cheng J.-F."/>
            <person name="Bruce D."/>
            <person name="Goodwin L."/>
            <person name="Pitluck S."/>
            <person name="Chertkov O."/>
            <person name="Davenport K.W."/>
            <person name="Detter J.C."/>
            <person name="Han C."/>
            <person name="Tapia R."/>
            <person name="Land M."/>
            <person name="Hauser L."/>
            <person name="Chang Y.-J."/>
            <person name="Jeffries C."/>
            <person name="Kyrpides N."/>
            <person name="Ivanova N."/>
            <person name="Mikhailova N."/>
            <person name="Shelobolina E.S."/>
            <person name="Picardal F."/>
            <person name="Roden E."/>
            <person name="Emerson D."/>
            <person name="Woyke T."/>
        </authorList>
    </citation>
    <scope>NUCLEOTIDE SEQUENCE [LARGE SCALE GENOMIC DNA]</scope>
    <source>
        <strain evidence="2 3">ES-2</strain>
    </source>
</reference>
<dbReference type="KEGG" id="gca:Galf_0117"/>
<name>D9SIA5_GALCS</name>
<dbReference type="RefSeq" id="WP_013292105.1">
    <property type="nucleotide sequence ID" value="NC_014394.1"/>
</dbReference>
<dbReference type="AlphaFoldDB" id="D9SIA5"/>
<gene>
    <name evidence="2" type="ordered locus">Galf_0117</name>
</gene>
<dbReference type="Proteomes" id="UP000001235">
    <property type="component" value="Chromosome"/>
</dbReference>
<evidence type="ECO:0000256" key="1">
    <source>
        <dbReference type="SAM" id="MobiDB-lite"/>
    </source>
</evidence>